<evidence type="ECO:0008006" key="2">
    <source>
        <dbReference type="Google" id="ProtNLM"/>
    </source>
</evidence>
<proteinExistence type="predicted"/>
<gene>
    <name evidence="1" type="ORF">BECKFW1821B_GA0114236_100179</name>
</gene>
<name>A0A450S4S5_9GAMM</name>
<sequence length="100" mass="10944">MSAIAFDTLKFVQTLQDAGFNEIQAKSVARAFNDAQHETDVATKADVDRLDDSIKSNAERLEHLIAQTNAQTRADIIKWVSGIALAQTLLLVGVLTKFIS</sequence>
<protein>
    <recommendedName>
        <fullName evidence="2">DUF1640 domain-containing protein</fullName>
    </recommendedName>
</protein>
<dbReference type="Gene3D" id="1.20.5.340">
    <property type="match status" value="1"/>
</dbReference>
<dbReference type="AlphaFoldDB" id="A0A450S4S5"/>
<evidence type="ECO:0000313" key="1">
    <source>
        <dbReference type="EMBL" id="VFJ46844.1"/>
    </source>
</evidence>
<organism evidence="1">
    <name type="scientific">Candidatus Kentrum sp. FW</name>
    <dbReference type="NCBI Taxonomy" id="2126338"/>
    <lineage>
        <taxon>Bacteria</taxon>
        <taxon>Pseudomonadati</taxon>
        <taxon>Pseudomonadota</taxon>
        <taxon>Gammaproteobacteria</taxon>
        <taxon>Candidatus Kentrum</taxon>
    </lineage>
</organism>
<accession>A0A450S4S5</accession>
<reference evidence="1" key="1">
    <citation type="submission" date="2019-02" db="EMBL/GenBank/DDBJ databases">
        <authorList>
            <person name="Gruber-Vodicka R. H."/>
            <person name="Seah K. B. B."/>
        </authorList>
    </citation>
    <scope>NUCLEOTIDE SEQUENCE</scope>
    <source>
        <strain evidence="1">BECK_BZ106</strain>
    </source>
</reference>
<dbReference type="EMBL" id="CAADFD010000001">
    <property type="protein sequence ID" value="VFJ46844.1"/>
    <property type="molecule type" value="Genomic_DNA"/>
</dbReference>